<feature type="transmembrane region" description="Helical" evidence="7">
    <location>
        <begin position="72"/>
        <end position="91"/>
    </location>
</feature>
<dbReference type="CDD" id="cd06173">
    <property type="entry name" value="MFS_MefA_like"/>
    <property type="match status" value="1"/>
</dbReference>
<feature type="transmembrane region" description="Helical" evidence="7">
    <location>
        <begin position="12"/>
        <end position="33"/>
    </location>
</feature>
<evidence type="ECO:0000256" key="3">
    <source>
        <dbReference type="ARBA" id="ARBA00022475"/>
    </source>
</evidence>
<gene>
    <name evidence="9" type="ORF">LDX53_03540</name>
</gene>
<dbReference type="SUPFAM" id="SSF103473">
    <property type="entry name" value="MFS general substrate transporter"/>
    <property type="match status" value="1"/>
</dbReference>
<name>A0AA47B516_9LACO</name>
<dbReference type="InterPro" id="IPR020846">
    <property type="entry name" value="MFS_dom"/>
</dbReference>
<keyword evidence="3" id="KW-1003">Cell membrane</keyword>
<dbReference type="RefSeq" id="WP_084608682.1">
    <property type="nucleotide sequence ID" value="NZ_CP084389.1"/>
</dbReference>
<dbReference type="GO" id="GO:0022857">
    <property type="term" value="F:transmembrane transporter activity"/>
    <property type="evidence" value="ECO:0007669"/>
    <property type="project" value="InterPro"/>
</dbReference>
<feature type="transmembrane region" description="Helical" evidence="7">
    <location>
        <begin position="340"/>
        <end position="363"/>
    </location>
</feature>
<comment type="subcellular location">
    <subcellularLocation>
        <location evidence="1">Cell membrane</location>
        <topology evidence="1">Multi-pass membrane protein</topology>
    </subcellularLocation>
</comment>
<evidence type="ECO:0000259" key="8">
    <source>
        <dbReference type="PROSITE" id="PS50850"/>
    </source>
</evidence>
<feature type="transmembrane region" description="Helical" evidence="7">
    <location>
        <begin position="218"/>
        <end position="241"/>
    </location>
</feature>
<dbReference type="InterPro" id="IPR036259">
    <property type="entry name" value="MFS_trans_sf"/>
</dbReference>
<sequence>MKNLSQKNKLLLGYAISGIGDQFYTFAIPLLMLSRTHSSVIMGLLTAVEYLPTALFGLTIGPLFDIYSRKKIMLLSLVMQMILIIIAPFLVIKNFSIYWLLLVVFLLGTFDLITWTGYQIFIAESVKKEELSSVSGQVGLISSLQKTFGPGIAAIVINLINYIGGFLLDALSFGYLTYVVKGYEPLHRENKLLKKSNSFIKSAKKGISFLFTHHNIKWLIASFFVANVGFQAVLPMLTFLLKQKMQVSVNLVSIFFTVAAVASIIGNSVYLKINKNLKLGTQMLMIALLIMIGFIVMLNVQSYLLVTFGYALVSFGSVWSQANFFTVIQAETPDRYKGTITSISTSLTRIIGPIMSLISGFLIKAEVHAIFIVAAICMFGSILITVFSGLSKLGKLE</sequence>
<dbReference type="PANTHER" id="PTHR23513">
    <property type="entry name" value="INTEGRAL MEMBRANE EFFLUX PROTEIN-RELATED"/>
    <property type="match status" value="1"/>
</dbReference>
<organism evidence="9 10">
    <name type="scientific">Lactobacillus helsingborgensis</name>
    <dbReference type="NCBI Taxonomy" id="1218494"/>
    <lineage>
        <taxon>Bacteria</taxon>
        <taxon>Bacillati</taxon>
        <taxon>Bacillota</taxon>
        <taxon>Bacilli</taxon>
        <taxon>Lactobacillales</taxon>
        <taxon>Lactobacillaceae</taxon>
        <taxon>Lactobacillus</taxon>
    </lineage>
</organism>
<protein>
    <submittedName>
        <fullName evidence="9">MFS transporter</fullName>
    </submittedName>
</protein>
<dbReference type="EMBL" id="CP084389">
    <property type="protein sequence ID" value="UZX30286.1"/>
    <property type="molecule type" value="Genomic_DNA"/>
</dbReference>
<keyword evidence="10" id="KW-1185">Reference proteome</keyword>
<reference evidence="9" key="1">
    <citation type="submission" date="2021-09" db="EMBL/GenBank/DDBJ databases">
        <title>Lactobacillus species from Apis mellifera, Switzerland.</title>
        <authorList>
            <person name="Pfister J."/>
            <person name="Brown A."/>
            <person name="Neumann P."/>
            <person name="Collaud A."/>
            <person name="Retschnig G."/>
            <person name="Perreten V."/>
        </authorList>
    </citation>
    <scope>NUCLEOTIDE SEQUENCE</scope>
    <source>
        <strain evidence="9">IBH002</strain>
    </source>
</reference>
<feature type="domain" description="Major facilitator superfamily (MFS) profile" evidence="8">
    <location>
        <begin position="6"/>
        <end position="392"/>
    </location>
</feature>
<dbReference type="Proteomes" id="UP001164557">
    <property type="component" value="Chromosome"/>
</dbReference>
<dbReference type="InterPro" id="IPR011701">
    <property type="entry name" value="MFS"/>
</dbReference>
<evidence type="ECO:0000256" key="2">
    <source>
        <dbReference type="ARBA" id="ARBA00022448"/>
    </source>
</evidence>
<dbReference type="PANTHER" id="PTHR23513:SF6">
    <property type="entry name" value="MAJOR FACILITATOR SUPERFAMILY ASSOCIATED DOMAIN-CONTAINING PROTEIN"/>
    <property type="match status" value="1"/>
</dbReference>
<evidence type="ECO:0000313" key="9">
    <source>
        <dbReference type="EMBL" id="UZX30286.1"/>
    </source>
</evidence>
<evidence type="ECO:0000256" key="4">
    <source>
        <dbReference type="ARBA" id="ARBA00022692"/>
    </source>
</evidence>
<accession>A0AA47B516</accession>
<feature type="transmembrane region" description="Helical" evidence="7">
    <location>
        <begin position="283"/>
        <end position="302"/>
    </location>
</feature>
<dbReference type="AlphaFoldDB" id="A0AA47B516"/>
<feature type="transmembrane region" description="Helical" evidence="7">
    <location>
        <begin position="247"/>
        <end position="271"/>
    </location>
</feature>
<evidence type="ECO:0000256" key="5">
    <source>
        <dbReference type="ARBA" id="ARBA00022989"/>
    </source>
</evidence>
<feature type="transmembrane region" description="Helical" evidence="7">
    <location>
        <begin position="97"/>
        <end position="118"/>
    </location>
</feature>
<proteinExistence type="predicted"/>
<dbReference type="GO" id="GO:0005886">
    <property type="term" value="C:plasma membrane"/>
    <property type="evidence" value="ECO:0007669"/>
    <property type="project" value="UniProtKB-SubCell"/>
</dbReference>
<feature type="transmembrane region" description="Helical" evidence="7">
    <location>
        <begin position="39"/>
        <end position="60"/>
    </location>
</feature>
<keyword evidence="2" id="KW-0813">Transport</keyword>
<keyword evidence="6 7" id="KW-0472">Membrane</keyword>
<keyword evidence="5 7" id="KW-1133">Transmembrane helix</keyword>
<evidence type="ECO:0000256" key="1">
    <source>
        <dbReference type="ARBA" id="ARBA00004651"/>
    </source>
</evidence>
<feature type="transmembrane region" description="Helical" evidence="7">
    <location>
        <begin position="369"/>
        <end position="390"/>
    </location>
</feature>
<keyword evidence="4 7" id="KW-0812">Transmembrane</keyword>
<evidence type="ECO:0000313" key="10">
    <source>
        <dbReference type="Proteomes" id="UP001164557"/>
    </source>
</evidence>
<dbReference type="PROSITE" id="PS50850">
    <property type="entry name" value="MFS"/>
    <property type="match status" value="1"/>
</dbReference>
<evidence type="ECO:0000256" key="6">
    <source>
        <dbReference type="ARBA" id="ARBA00023136"/>
    </source>
</evidence>
<feature type="transmembrane region" description="Helical" evidence="7">
    <location>
        <begin position="308"/>
        <end position="328"/>
    </location>
</feature>
<dbReference type="Pfam" id="PF07690">
    <property type="entry name" value="MFS_1"/>
    <property type="match status" value="1"/>
</dbReference>
<evidence type="ECO:0000256" key="7">
    <source>
        <dbReference type="SAM" id="Phobius"/>
    </source>
</evidence>
<dbReference type="Gene3D" id="1.20.1250.20">
    <property type="entry name" value="MFS general substrate transporter like domains"/>
    <property type="match status" value="1"/>
</dbReference>